<sequence length="162" mass="17883">MCAVAIFRGDSCWKKKLPLSNGRADSGVNDKAFIKVTKVDPTPPPVPDIPDLVEEKKQGTLMITGSILLEATNGFKEQLGRGAIGIVYKETIGTSSVAVKKLDRVVREGDRDKEFKTEINVIGQTHHKNLVKLLGICEGEQRFLVHEFLSNGTLADYLFRNT</sequence>
<feature type="domain" description="Protein kinase" evidence="2">
    <location>
        <begin position="73"/>
        <end position="162"/>
    </location>
</feature>
<accession>A0A6A3D647</accession>
<dbReference type="GO" id="GO:0005524">
    <property type="term" value="F:ATP binding"/>
    <property type="evidence" value="ECO:0007669"/>
    <property type="project" value="InterPro"/>
</dbReference>
<dbReference type="Pfam" id="PF07714">
    <property type="entry name" value="PK_Tyr_Ser-Thr"/>
    <property type="match status" value="1"/>
</dbReference>
<evidence type="ECO:0000259" key="2">
    <source>
        <dbReference type="PROSITE" id="PS50011"/>
    </source>
</evidence>
<dbReference type="InterPro" id="IPR051343">
    <property type="entry name" value="G-type_lectin_kinases/EP1-like"/>
</dbReference>
<evidence type="ECO:0000313" key="4">
    <source>
        <dbReference type="Proteomes" id="UP000436088"/>
    </source>
</evidence>
<organism evidence="3 4">
    <name type="scientific">Hibiscus syriacus</name>
    <name type="common">Rose of Sharon</name>
    <dbReference type="NCBI Taxonomy" id="106335"/>
    <lineage>
        <taxon>Eukaryota</taxon>
        <taxon>Viridiplantae</taxon>
        <taxon>Streptophyta</taxon>
        <taxon>Embryophyta</taxon>
        <taxon>Tracheophyta</taxon>
        <taxon>Spermatophyta</taxon>
        <taxon>Magnoliopsida</taxon>
        <taxon>eudicotyledons</taxon>
        <taxon>Gunneridae</taxon>
        <taxon>Pentapetalae</taxon>
        <taxon>rosids</taxon>
        <taxon>malvids</taxon>
        <taxon>Malvales</taxon>
        <taxon>Malvaceae</taxon>
        <taxon>Malvoideae</taxon>
        <taxon>Hibiscus</taxon>
    </lineage>
</organism>
<gene>
    <name evidence="3" type="ORF">F3Y22_tig00000715pilonHSYRG00071</name>
</gene>
<dbReference type="Gene3D" id="3.30.200.20">
    <property type="entry name" value="Phosphorylase Kinase, domain 1"/>
    <property type="match status" value="1"/>
</dbReference>
<dbReference type="EMBL" id="VEPZ02000060">
    <property type="protein sequence ID" value="KAE8734742.1"/>
    <property type="molecule type" value="Genomic_DNA"/>
</dbReference>
<evidence type="ECO:0000313" key="3">
    <source>
        <dbReference type="EMBL" id="KAE8734742.1"/>
    </source>
</evidence>
<dbReference type="GO" id="GO:0004672">
    <property type="term" value="F:protein kinase activity"/>
    <property type="evidence" value="ECO:0007669"/>
    <property type="project" value="InterPro"/>
</dbReference>
<name>A0A6A3D647_HIBSY</name>
<evidence type="ECO:0000256" key="1">
    <source>
        <dbReference type="ARBA" id="ARBA00022729"/>
    </source>
</evidence>
<keyword evidence="4" id="KW-1185">Reference proteome</keyword>
<dbReference type="PANTHER" id="PTHR47976">
    <property type="entry name" value="G-TYPE LECTIN S-RECEPTOR-LIKE SERINE/THREONINE-PROTEIN KINASE SD2-5"/>
    <property type="match status" value="1"/>
</dbReference>
<dbReference type="SUPFAM" id="SSF56112">
    <property type="entry name" value="Protein kinase-like (PK-like)"/>
    <property type="match status" value="1"/>
</dbReference>
<keyword evidence="1" id="KW-0732">Signal</keyword>
<dbReference type="Proteomes" id="UP000436088">
    <property type="component" value="Unassembled WGS sequence"/>
</dbReference>
<dbReference type="PROSITE" id="PS50011">
    <property type="entry name" value="PROTEIN_KINASE_DOM"/>
    <property type="match status" value="1"/>
</dbReference>
<dbReference type="AlphaFoldDB" id="A0A6A3D647"/>
<dbReference type="InterPro" id="IPR001245">
    <property type="entry name" value="Ser-Thr/Tyr_kinase_cat_dom"/>
</dbReference>
<dbReference type="InterPro" id="IPR011009">
    <property type="entry name" value="Kinase-like_dom_sf"/>
</dbReference>
<reference evidence="3" key="1">
    <citation type="submission" date="2019-09" db="EMBL/GenBank/DDBJ databases">
        <title>Draft genome information of white flower Hibiscus syriacus.</title>
        <authorList>
            <person name="Kim Y.-M."/>
        </authorList>
    </citation>
    <scope>NUCLEOTIDE SEQUENCE [LARGE SCALE GENOMIC DNA]</scope>
    <source>
        <strain evidence="3">YM2019G1</strain>
    </source>
</reference>
<comment type="caution">
    <text evidence="3">The sequence shown here is derived from an EMBL/GenBank/DDBJ whole genome shotgun (WGS) entry which is preliminary data.</text>
</comment>
<dbReference type="PANTHER" id="PTHR47976:SF15">
    <property type="entry name" value="G-TYPE LECTIN S-RECEPTOR-LIKE SERINE_THREONINE-PROTEIN KINASE RLK1"/>
    <property type="match status" value="1"/>
</dbReference>
<proteinExistence type="predicted"/>
<dbReference type="InterPro" id="IPR000719">
    <property type="entry name" value="Prot_kinase_dom"/>
</dbReference>
<protein>
    <recommendedName>
        <fullName evidence="2">Protein kinase domain-containing protein</fullName>
    </recommendedName>
</protein>